<evidence type="ECO:0000256" key="1">
    <source>
        <dbReference type="ARBA" id="ARBA00022670"/>
    </source>
</evidence>
<keyword evidence="4" id="KW-0540">Nuclease</keyword>
<dbReference type="InterPro" id="IPR000477">
    <property type="entry name" value="RT_dom"/>
</dbReference>
<dbReference type="CDD" id="cd01647">
    <property type="entry name" value="RT_LTR"/>
    <property type="match status" value="1"/>
</dbReference>
<dbReference type="GO" id="GO:0003964">
    <property type="term" value="F:RNA-directed DNA polymerase activity"/>
    <property type="evidence" value="ECO:0007669"/>
    <property type="project" value="UniProtKB-KW"/>
</dbReference>
<dbReference type="Gene3D" id="3.10.10.10">
    <property type="entry name" value="HIV Type 1 Reverse Transcriptase, subunit A, domain 1"/>
    <property type="match status" value="1"/>
</dbReference>
<keyword evidence="13" id="KW-1185">Reference proteome</keyword>
<keyword evidence="7" id="KW-0378">Hydrolase</keyword>
<feature type="region of interest" description="Disordered" evidence="10">
    <location>
        <begin position="291"/>
        <end position="310"/>
    </location>
</feature>
<keyword evidence="2" id="KW-0808">Transferase</keyword>
<dbReference type="InterPro" id="IPR041373">
    <property type="entry name" value="RT_RNaseH"/>
</dbReference>
<dbReference type="InterPro" id="IPR037056">
    <property type="entry name" value="RNase_H1_N_sf"/>
</dbReference>
<dbReference type="Pfam" id="PF17917">
    <property type="entry name" value="RT_RNaseH"/>
    <property type="match status" value="1"/>
</dbReference>
<dbReference type="Gene3D" id="3.30.70.270">
    <property type="match status" value="1"/>
</dbReference>
<feature type="compositionally biased region" description="Basic and acidic residues" evidence="10">
    <location>
        <begin position="291"/>
        <end position="305"/>
    </location>
</feature>
<dbReference type="SUPFAM" id="SSF56672">
    <property type="entry name" value="DNA/RNA polymerases"/>
    <property type="match status" value="1"/>
</dbReference>
<dbReference type="InterPro" id="IPR043128">
    <property type="entry name" value="Rev_trsase/Diguanyl_cyclase"/>
</dbReference>
<sequence length="871" mass="100758">MVINYKKMNEATIGDSYKLPRKDFIFSKIKGCNWFSSLDAKSGYYQLRLHENTKPLTAFLCPPQCHYEWNVLSFGLKQAPSIYQRFMDQSLKGLEHICLAYIDDILIFTKGSSKQHENDVSTVLLRIKEKGIVISEKKSKLLLQEIEFLGTIIKADGNVSLAPHIQEKIHLFPDELSDRKQIQRFLGCLNYVANEGYLKQLALERKTLQRKLSDKTPWSWDNNDTKAVKSLKSKIQTLPQLYNPSYDDFIVIETDASKEVWAGCMRAILNGKALLGLDSFGNKKESIDQGIDQVDRKTDSKDSKHTPHSQVGLNLNYTRNSSHIEFLASHEKALRLCKYISGTFSDTETRYHITELEVLAGVKVLEHWRIDLLSSRFLLRTDSKYFAGFWRNTIKTDYRNGRLIRHSNQRMEAAIKQLQHQLAQKRQQVEAARKKLAIFEREEKDIEKTIQQLEEVNTKSKSWASQCESDDEREEILFEATETKPVEEKQEPRRQTEGSSSGTKNPEKEREQSIPQKGKCYVIFDGPNKGVYRDWNIARSYINGYNVTHQSFPTIEKAKEAFKNAYKTVATSEDNPDYVKKSSIEKMLSFRKVQAAAAVKITADWQRFNNGWKMCTHYNVEVAKENLFPKNTNLGAKAVFYKGADASTLYSFFINGLVSDVYLQEENGSFPELSFFPVKAQKVVEKFNRYCIKGKELQLKISSTYPFFDEEGKVICPSRHIIRMSELSPRATVTQDDRRIEYTDKLWSQSYAQWCKEAAKLGLKDKHFAIQYEDSEMIVYTRHSKEANEKMIQKMINFRKPVIKHLNDFEKIPRDWLGIIHDKLQKEEEHSCPLCRVSLTEEDFPVLSESDPTQHVDEDGRLTDVSAEDDN</sequence>
<dbReference type="EMBL" id="AGCT01021942">
    <property type="protein sequence ID" value="KYP77431.1"/>
    <property type="molecule type" value="Genomic_DNA"/>
</dbReference>
<evidence type="ECO:0000256" key="9">
    <source>
        <dbReference type="SAM" id="Coils"/>
    </source>
</evidence>
<evidence type="ECO:0000256" key="10">
    <source>
        <dbReference type="SAM" id="MobiDB-lite"/>
    </source>
</evidence>
<evidence type="ECO:0000256" key="5">
    <source>
        <dbReference type="ARBA" id="ARBA00022750"/>
    </source>
</evidence>
<evidence type="ECO:0000256" key="8">
    <source>
        <dbReference type="ARBA" id="ARBA00022918"/>
    </source>
</evidence>
<keyword evidence="9" id="KW-0175">Coiled coil</keyword>
<dbReference type="PANTHER" id="PTHR33064:SF37">
    <property type="entry name" value="RIBONUCLEASE H"/>
    <property type="match status" value="1"/>
</dbReference>
<keyword evidence="6" id="KW-0255">Endonuclease</keyword>
<gene>
    <name evidence="12" type="ORF">KK1_049391</name>
</gene>
<dbReference type="GO" id="GO:0004519">
    <property type="term" value="F:endonuclease activity"/>
    <property type="evidence" value="ECO:0007669"/>
    <property type="project" value="UniProtKB-KW"/>
</dbReference>
<dbReference type="InterPro" id="IPR011320">
    <property type="entry name" value="RNase_H1_N"/>
</dbReference>
<dbReference type="Pfam" id="PF01693">
    <property type="entry name" value="Cauli_VI"/>
    <property type="match status" value="1"/>
</dbReference>
<organism evidence="12 13">
    <name type="scientific">Cajanus cajan</name>
    <name type="common">Pigeon pea</name>
    <name type="synonym">Cajanus indicus</name>
    <dbReference type="NCBI Taxonomy" id="3821"/>
    <lineage>
        <taxon>Eukaryota</taxon>
        <taxon>Viridiplantae</taxon>
        <taxon>Streptophyta</taxon>
        <taxon>Embryophyta</taxon>
        <taxon>Tracheophyta</taxon>
        <taxon>Spermatophyta</taxon>
        <taxon>Magnoliopsida</taxon>
        <taxon>eudicotyledons</taxon>
        <taxon>Gunneridae</taxon>
        <taxon>Pentapetalae</taxon>
        <taxon>rosids</taxon>
        <taxon>fabids</taxon>
        <taxon>Fabales</taxon>
        <taxon>Fabaceae</taxon>
        <taxon>Papilionoideae</taxon>
        <taxon>50 kb inversion clade</taxon>
        <taxon>NPAAA clade</taxon>
        <taxon>indigoferoid/millettioid clade</taxon>
        <taxon>Phaseoleae</taxon>
        <taxon>Cajanus</taxon>
    </lineage>
</organism>
<evidence type="ECO:0000313" key="12">
    <source>
        <dbReference type="EMBL" id="KYP77431.1"/>
    </source>
</evidence>
<dbReference type="InterPro" id="IPR009027">
    <property type="entry name" value="Ribosomal_bL9/RNase_H1_N"/>
</dbReference>
<evidence type="ECO:0000256" key="3">
    <source>
        <dbReference type="ARBA" id="ARBA00022695"/>
    </source>
</evidence>
<reference evidence="12" key="1">
    <citation type="journal article" date="2012" name="Nat. Biotechnol.">
        <title>Draft genome sequence of pigeonpea (Cajanus cajan), an orphan legume crop of resource-poor farmers.</title>
        <authorList>
            <person name="Varshney R.K."/>
            <person name="Chen W."/>
            <person name="Li Y."/>
            <person name="Bharti A.K."/>
            <person name="Saxena R.K."/>
            <person name="Schlueter J.A."/>
            <person name="Donoghue M.T."/>
            <person name="Azam S."/>
            <person name="Fan G."/>
            <person name="Whaley A.M."/>
            <person name="Farmer A.D."/>
            <person name="Sheridan J."/>
            <person name="Iwata A."/>
            <person name="Tuteja R."/>
            <person name="Penmetsa R.V."/>
            <person name="Wu W."/>
            <person name="Upadhyaya H.D."/>
            <person name="Yang S.P."/>
            <person name="Shah T."/>
            <person name="Saxena K.B."/>
            <person name="Michael T."/>
            <person name="McCombie W.R."/>
            <person name="Yang B."/>
            <person name="Zhang G."/>
            <person name="Yang H."/>
            <person name="Wang J."/>
            <person name="Spillane C."/>
            <person name="Cook D.R."/>
            <person name="May G.D."/>
            <person name="Xu X."/>
            <person name="Jackson S.A."/>
        </authorList>
    </citation>
    <scope>NUCLEOTIDE SEQUENCE [LARGE SCALE GENOMIC DNA]</scope>
</reference>
<evidence type="ECO:0000313" key="13">
    <source>
        <dbReference type="Proteomes" id="UP000075243"/>
    </source>
</evidence>
<evidence type="ECO:0000256" key="2">
    <source>
        <dbReference type="ARBA" id="ARBA00022679"/>
    </source>
</evidence>
<dbReference type="Gramene" id="C.cajan_47566.t">
    <property type="protein sequence ID" value="C.cajan_47566.t"/>
    <property type="gene ID" value="C.cajan_47566"/>
</dbReference>
<dbReference type="GO" id="GO:0006508">
    <property type="term" value="P:proteolysis"/>
    <property type="evidence" value="ECO:0007669"/>
    <property type="project" value="UniProtKB-KW"/>
</dbReference>
<feature type="domain" description="Reverse transcriptase" evidence="11">
    <location>
        <begin position="1"/>
        <end position="153"/>
    </location>
</feature>
<feature type="coiled-coil region" evidence="9">
    <location>
        <begin position="408"/>
        <end position="459"/>
    </location>
</feature>
<dbReference type="InterPro" id="IPR043502">
    <property type="entry name" value="DNA/RNA_pol_sf"/>
</dbReference>
<feature type="region of interest" description="Disordered" evidence="10">
    <location>
        <begin position="479"/>
        <end position="514"/>
    </location>
</feature>
<evidence type="ECO:0000259" key="11">
    <source>
        <dbReference type="PROSITE" id="PS50878"/>
    </source>
</evidence>
<dbReference type="InterPro" id="IPR051320">
    <property type="entry name" value="Viral_Replic_Matur_Polypro"/>
</dbReference>
<dbReference type="Proteomes" id="UP000075243">
    <property type="component" value="Unassembled WGS sequence"/>
</dbReference>
<feature type="compositionally biased region" description="Basic and acidic residues" evidence="10">
    <location>
        <begin position="852"/>
        <end position="862"/>
    </location>
</feature>
<keyword evidence="1" id="KW-0645">Protease</keyword>
<evidence type="ECO:0000256" key="7">
    <source>
        <dbReference type="ARBA" id="ARBA00022801"/>
    </source>
</evidence>
<dbReference type="PROSITE" id="PS50878">
    <property type="entry name" value="RT_POL"/>
    <property type="match status" value="1"/>
</dbReference>
<dbReference type="Pfam" id="PF00078">
    <property type="entry name" value="RVT_1"/>
    <property type="match status" value="1"/>
</dbReference>
<evidence type="ECO:0000256" key="4">
    <source>
        <dbReference type="ARBA" id="ARBA00022722"/>
    </source>
</evidence>
<dbReference type="SUPFAM" id="SSF55658">
    <property type="entry name" value="L9 N-domain-like"/>
    <property type="match status" value="1"/>
</dbReference>
<accession>A0A151UDX1</accession>
<dbReference type="AlphaFoldDB" id="A0A151UDX1"/>
<dbReference type="Gene3D" id="3.40.970.10">
    <property type="entry name" value="Ribonuclease H1, N-terminal domain"/>
    <property type="match status" value="1"/>
</dbReference>
<keyword evidence="3" id="KW-0548">Nucleotidyltransferase</keyword>
<keyword evidence="5" id="KW-0064">Aspartyl protease</keyword>
<comment type="caution">
    <text evidence="12">The sequence shown here is derived from an EMBL/GenBank/DDBJ whole genome shotgun (WGS) entry which is preliminary data.</text>
</comment>
<feature type="compositionally biased region" description="Basic and acidic residues" evidence="10">
    <location>
        <begin position="481"/>
        <end position="496"/>
    </location>
</feature>
<feature type="region of interest" description="Disordered" evidence="10">
    <location>
        <begin position="846"/>
        <end position="871"/>
    </location>
</feature>
<name>A0A151UDX1_CAJCA</name>
<evidence type="ECO:0000256" key="6">
    <source>
        <dbReference type="ARBA" id="ARBA00022759"/>
    </source>
</evidence>
<dbReference type="PANTHER" id="PTHR33064">
    <property type="entry name" value="POL PROTEIN"/>
    <property type="match status" value="1"/>
</dbReference>
<keyword evidence="8" id="KW-0695">RNA-directed DNA polymerase</keyword>
<proteinExistence type="predicted"/>
<protein>
    <submittedName>
        <fullName evidence="12">Enzymatic polyprotein</fullName>
    </submittedName>
</protein>
<dbReference type="GO" id="GO:0004190">
    <property type="term" value="F:aspartic-type endopeptidase activity"/>
    <property type="evidence" value="ECO:0007669"/>
    <property type="project" value="UniProtKB-KW"/>
</dbReference>